<reference evidence="1 2" key="1">
    <citation type="submission" date="2020-08" db="EMBL/GenBank/DDBJ databases">
        <title>Sequencing the genomes of 1000 actinobacteria strains.</title>
        <authorList>
            <person name="Klenk H.-P."/>
        </authorList>
    </citation>
    <scope>NUCLEOTIDE SEQUENCE [LARGE SCALE GENOMIC DNA]</scope>
    <source>
        <strain evidence="1 2">DSM 41654</strain>
    </source>
</reference>
<dbReference type="Proteomes" id="UP000540506">
    <property type="component" value="Unassembled WGS sequence"/>
</dbReference>
<gene>
    <name evidence="1" type="ORF">FHR34_004892</name>
</gene>
<evidence type="ECO:0000313" key="1">
    <source>
        <dbReference type="EMBL" id="MBB4925899.1"/>
    </source>
</evidence>
<organism evidence="1 2">
    <name type="scientific">Kitasatospora kifunensis</name>
    <name type="common">Streptomyces kifunensis</name>
    <dbReference type="NCBI Taxonomy" id="58351"/>
    <lineage>
        <taxon>Bacteria</taxon>
        <taxon>Bacillati</taxon>
        <taxon>Actinomycetota</taxon>
        <taxon>Actinomycetes</taxon>
        <taxon>Kitasatosporales</taxon>
        <taxon>Streptomycetaceae</taxon>
        <taxon>Kitasatospora</taxon>
    </lineage>
</organism>
<dbReference type="EMBL" id="JACHJV010000001">
    <property type="protein sequence ID" value="MBB4925899.1"/>
    <property type="molecule type" value="Genomic_DNA"/>
</dbReference>
<keyword evidence="2" id="KW-1185">Reference proteome</keyword>
<dbReference type="RefSeq" id="WP_184938458.1">
    <property type="nucleotide sequence ID" value="NZ_JACHJV010000001.1"/>
</dbReference>
<proteinExistence type="predicted"/>
<protein>
    <submittedName>
        <fullName evidence="1">Uncharacterized protein</fullName>
    </submittedName>
</protein>
<sequence length="119" mass="13236">MSAQTEHSSGEPLFAQPPTTEAALRVAVNRLHASSGALFEQEFRAAWEEAIQIGSVVPMHVFLHRWAVWVCIERHPGKAARQHELERIVGSSEDVQVRRAAATELTSLLTWAQQELARG</sequence>
<accession>A0A7W7R5V1</accession>
<name>A0A7W7R5V1_KITKI</name>
<comment type="caution">
    <text evidence="1">The sequence shown here is derived from an EMBL/GenBank/DDBJ whole genome shotgun (WGS) entry which is preliminary data.</text>
</comment>
<dbReference type="AlphaFoldDB" id="A0A7W7R5V1"/>
<evidence type="ECO:0000313" key="2">
    <source>
        <dbReference type="Proteomes" id="UP000540506"/>
    </source>
</evidence>